<sequence>MSMYNLRWNAPALHAAYPTFFNLQYLREMQDQDDSQEKFSQGLEPPDPNVGDLPFGMGWTNQASLGTLFWYTLHGGQCELIGSLVWKRPKHISQDQSQRNDIEVRDFMFYIIGHALACVIIGIGMVGSISYMGGQRGHALVLLLATCLCADRGAQRYTYYVTAMYGQKLRNACKVAMTSYERIPMEKNPANCAKIESTERFDSKFEPKKAQRQ</sequence>
<evidence type="ECO:0000256" key="1">
    <source>
        <dbReference type="SAM" id="Phobius"/>
    </source>
</evidence>
<accession>A0A9K3LGQ3</accession>
<keyword evidence="1" id="KW-1133">Transmembrane helix</keyword>
<evidence type="ECO:0000313" key="2">
    <source>
        <dbReference type="EMBL" id="KAG7361757.1"/>
    </source>
</evidence>
<comment type="caution">
    <text evidence="2">The sequence shown here is derived from an EMBL/GenBank/DDBJ whole genome shotgun (WGS) entry which is preliminary data.</text>
</comment>
<reference evidence="2" key="2">
    <citation type="submission" date="2021-04" db="EMBL/GenBank/DDBJ databases">
        <authorList>
            <person name="Podell S."/>
        </authorList>
    </citation>
    <scope>NUCLEOTIDE SEQUENCE</scope>
    <source>
        <strain evidence="2">Hildebrandi</strain>
    </source>
</reference>
<organism evidence="2 3">
    <name type="scientific">Nitzschia inconspicua</name>
    <dbReference type="NCBI Taxonomy" id="303405"/>
    <lineage>
        <taxon>Eukaryota</taxon>
        <taxon>Sar</taxon>
        <taxon>Stramenopiles</taxon>
        <taxon>Ochrophyta</taxon>
        <taxon>Bacillariophyta</taxon>
        <taxon>Bacillariophyceae</taxon>
        <taxon>Bacillariophycidae</taxon>
        <taxon>Bacillariales</taxon>
        <taxon>Bacillariaceae</taxon>
        <taxon>Nitzschia</taxon>
    </lineage>
</organism>
<keyword evidence="3" id="KW-1185">Reference proteome</keyword>
<name>A0A9K3LGQ3_9STRA</name>
<keyword evidence="1" id="KW-0812">Transmembrane</keyword>
<feature type="transmembrane region" description="Helical" evidence="1">
    <location>
        <begin position="107"/>
        <end position="131"/>
    </location>
</feature>
<gene>
    <name evidence="2" type="ORF">IV203_036858</name>
</gene>
<protein>
    <submittedName>
        <fullName evidence="2">Uncharacterized protein</fullName>
    </submittedName>
</protein>
<proteinExistence type="predicted"/>
<dbReference type="EMBL" id="JAGRRH010000013">
    <property type="protein sequence ID" value="KAG7361757.1"/>
    <property type="molecule type" value="Genomic_DNA"/>
</dbReference>
<evidence type="ECO:0000313" key="3">
    <source>
        <dbReference type="Proteomes" id="UP000693970"/>
    </source>
</evidence>
<reference evidence="2" key="1">
    <citation type="journal article" date="2021" name="Sci. Rep.">
        <title>Diploid genomic architecture of Nitzschia inconspicua, an elite biomass production diatom.</title>
        <authorList>
            <person name="Oliver A."/>
            <person name="Podell S."/>
            <person name="Pinowska A."/>
            <person name="Traller J.C."/>
            <person name="Smith S.R."/>
            <person name="McClure R."/>
            <person name="Beliaev A."/>
            <person name="Bohutskyi P."/>
            <person name="Hill E.A."/>
            <person name="Rabines A."/>
            <person name="Zheng H."/>
            <person name="Allen L.Z."/>
            <person name="Kuo A."/>
            <person name="Grigoriev I.V."/>
            <person name="Allen A.E."/>
            <person name="Hazlebeck D."/>
            <person name="Allen E.E."/>
        </authorList>
    </citation>
    <scope>NUCLEOTIDE SEQUENCE</scope>
    <source>
        <strain evidence="2">Hildebrandi</strain>
    </source>
</reference>
<dbReference type="OrthoDB" id="45838at2759"/>
<keyword evidence="1" id="KW-0472">Membrane</keyword>
<dbReference type="Proteomes" id="UP000693970">
    <property type="component" value="Unassembled WGS sequence"/>
</dbReference>
<dbReference type="AlphaFoldDB" id="A0A9K3LGQ3"/>